<keyword evidence="2" id="KW-1185">Reference proteome</keyword>
<dbReference type="InterPro" id="IPR047735">
    <property type="entry name" value="GrdX-like"/>
</dbReference>
<dbReference type="AlphaFoldDB" id="E0NMH1"/>
<evidence type="ECO:0008006" key="3">
    <source>
        <dbReference type="Google" id="ProtNLM"/>
    </source>
</evidence>
<evidence type="ECO:0000313" key="1">
    <source>
        <dbReference type="EMBL" id="EFM25034.1"/>
    </source>
</evidence>
<organism evidence="1 2">
    <name type="scientific">Peptoniphilus duerdenii ATCC BAA-1640</name>
    <dbReference type="NCBI Taxonomy" id="862517"/>
    <lineage>
        <taxon>Bacteria</taxon>
        <taxon>Bacillati</taxon>
        <taxon>Bacillota</taxon>
        <taxon>Tissierellia</taxon>
        <taxon>Tissierellales</taxon>
        <taxon>Peptoniphilaceae</taxon>
        <taxon>Peptoniphilus</taxon>
    </lineage>
</organism>
<reference evidence="1 2" key="1">
    <citation type="submission" date="2010-07" db="EMBL/GenBank/DDBJ databases">
        <authorList>
            <person name="Muzny D."/>
            <person name="Qin X."/>
            <person name="Deng J."/>
            <person name="Jiang H."/>
            <person name="Liu Y."/>
            <person name="Qu J."/>
            <person name="Song X.-Z."/>
            <person name="Zhang L."/>
            <person name="Thornton R."/>
            <person name="Coyle M."/>
            <person name="Francisco L."/>
            <person name="Jackson L."/>
            <person name="Javaid M."/>
            <person name="Korchina V."/>
            <person name="Kovar C."/>
            <person name="Mata R."/>
            <person name="Mathew T."/>
            <person name="Ngo R."/>
            <person name="Nguyen L."/>
            <person name="Nguyen N."/>
            <person name="Okwuonu G."/>
            <person name="Ongeri F."/>
            <person name="Pham C."/>
            <person name="Simmons D."/>
            <person name="Wilczek-Boney K."/>
            <person name="Hale W."/>
            <person name="Jakkamsetti A."/>
            <person name="Pham P."/>
            <person name="Ruth R."/>
            <person name="San Lucas F."/>
            <person name="Warren J."/>
            <person name="Zhang J."/>
            <person name="Zhao Z."/>
            <person name="Zhou C."/>
            <person name="Zhu D."/>
            <person name="Lee S."/>
            <person name="Bess C."/>
            <person name="Blankenburg K."/>
            <person name="Forbes L."/>
            <person name="Fu Q."/>
            <person name="Gubbala S."/>
            <person name="Hirani K."/>
            <person name="Jayaseelan J.C."/>
            <person name="Lara F."/>
            <person name="Munidasa M."/>
            <person name="Palculict T."/>
            <person name="Patil S."/>
            <person name="Pu L.-L."/>
            <person name="Saada N."/>
            <person name="Tang L."/>
            <person name="Weissenberger G."/>
            <person name="Zhu Y."/>
            <person name="Hemphill L."/>
            <person name="Shang Y."/>
            <person name="Youmans B."/>
            <person name="Ayvaz T."/>
            <person name="Ross M."/>
            <person name="Santibanez J."/>
            <person name="Aqrawi P."/>
            <person name="Gross S."/>
            <person name="Joshi V."/>
            <person name="Fowler G."/>
            <person name="Nazareth L."/>
            <person name="Reid J."/>
            <person name="Worley K."/>
            <person name="Petrosino J."/>
            <person name="Highlander S."/>
            <person name="Gibbs R."/>
        </authorList>
    </citation>
    <scope>NUCLEOTIDE SEQUENCE [LARGE SCALE GENOMIC DNA]</scope>
    <source>
        <strain evidence="1 2">ATCC BAA-1640</strain>
    </source>
</reference>
<comment type="caution">
    <text evidence="1">The sequence shown here is derived from an EMBL/GenBank/DDBJ whole genome shotgun (WGS) entry which is preliminary data.</text>
</comment>
<proteinExistence type="predicted"/>
<dbReference type="RefSeq" id="WP_008902183.1">
    <property type="nucleotide sequence ID" value="NZ_GL397071.1"/>
</dbReference>
<gene>
    <name evidence="1" type="ORF">HMPREF9225_1393</name>
</gene>
<dbReference type="eggNOG" id="ENOG5030NCU">
    <property type="taxonomic scope" value="Bacteria"/>
</dbReference>
<evidence type="ECO:0000313" key="2">
    <source>
        <dbReference type="Proteomes" id="UP000003280"/>
    </source>
</evidence>
<accession>E0NMH1</accession>
<dbReference type="STRING" id="862517.HMPREF9225_1393"/>
<dbReference type="Proteomes" id="UP000003280">
    <property type="component" value="Unassembled WGS sequence"/>
</dbReference>
<protein>
    <recommendedName>
        <fullName evidence="3">GrdX protein</fullName>
    </recommendedName>
</protein>
<dbReference type="NCBIfam" id="NF038093">
    <property type="entry name" value="GrdX"/>
    <property type="match status" value="1"/>
</dbReference>
<name>E0NMH1_9FIRM</name>
<dbReference type="HOGENOM" id="CLU_132073_0_0_9"/>
<dbReference type="EMBL" id="AEEH01000046">
    <property type="protein sequence ID" value="EFM25034.1"/>
    <property type="molecule type" value="Genomic_DNA"/>
</dbReference>
<sequence>MIALKDRYIVITNNSIFKDREDTIYIEGDFIDVLKSVRDYMHKGYLAISHPLPASIRMILSPVRSVIMVDNYSDQELYNKTLEIVESSIISYTNTMGIRKPDYKNIEDYKIIDKNLLYSSFDELHKEKKLVSQLLKEVEI</sequence>